<name>A0A6A5WQS0_9PLEO</name>
<organism evidence="1 2">
    <name type="scientific">Amniculicola lignicola CBS 123094</name>
    <dbReference type="NCBI Taxonomy" id="1392246"/>
    <lineage>
        <taxon>Eukaryota</taxon>
        <taxon>Fungi</taxon>
        <taxon>Dikarya</taxon>
        <taxon>Ascomycota</taxon>
        <taxon>Pezizomycotina</taxon>
        <taxon>Dothideomycetes</taxon>
        <taxon>Pleosporomycetidae</taxon>
        <taxon>Pleosporales</taxon>
        <taxon>Amniculicolaceae</taxon>
        <taxon>Amniculicola</taxon>
    </lineage>
</organism>
<protein>
    <submittedName>
        <fullName evidence="1">Uncharacterized protein</fullName>
    </submittedName>
</protein>
<gene>
    <name evidence="1" type="ORF">P154DRAFT_427836</name>
</gene>
<dbReference type="EMBL" id="ML977570">
    <property type="protein sequence ID" value="KAF2003877.1"/>
    <property type="molecule type" value="Genomic_DNA"/>
</dbReference>
<evidence type="ECO:0000313" key="2">
    <source>
        <dbReference type="Proteomes" id="UP000799779"/>
    </source>
</evidence>
<feature type="non-terminal residue" evidence="1">
    <location>
        <position position="1"/>
    </location>
</feature>
<proteinExistence type="predicted"/>
<sequence length="69" mass="7884">LYVQKLTRLEEGLKILLNISRREGVENNSNAKALIIKLDGLPLALSIARAYLKYITTSFIEYLQLYKVS</sequence>
<dbReference type="AlphaFoldDB" id="A0A6A5WQS0"/>
<reference evidence="1" key="1">
    <citation type="journal article" date="2020" name="Stud. Mycol.">
        <title>101 Dothideomycetes genomes: a test case for predicting lifestyles and emergence of pathogens.</title>
        <authorList>
            <person name="Haridas S."/>
            <person name="Albert R."/>
            <person name="Binder M."/>
            <person name="Bloem J."/>
            <person name="Labutti K."/>
            <person name="Salamov A."/>
            <person name="Andreopoulos B."/>
            <person name="Baker S."/>
            <person name="Barry K."/>
            <person name="Bills G."/>
            <person name="Bluhm B."/>
            <person name="Cannon C."/>
            <person name="Castanera R."/>
            <person name="Culley D."/>
            <person name="Daum C."/>
            <person name="Ezra D."/>
            <person name="Gonzalez J."/>
            <person name="Henrissat B."/>
            <person name="Kuo A."/>
            <person name="Liang C."/>
            <person name="Lipzen A."/>
            <person name="Lutzoni F."/>
            <person name="Magnuson J."/>
            <person name="Mondo S."/>
            <person name="Nolan M."/>
            <person name="Ohm R."/>
            <person name="Pangilinan J."/>
            <person name="Park H.-J."/>
            <person name="Ramirez L."/>
            <person name="Alfaro M."/>
            <person name="Sun H."/>
            <person name="Tritt A."/>
            <person name="Yoshinaga Y."/>
            <person name="Zwiers L.-H."/>
            <person name="Turgeon B."/>
            <person name="Goodwin S."/>
            <person name="Spatafora J."/>
            <person name="Crous P."/>
            <person name="Grigoriev I."/>
        </authorList>
    </citation>
    <scope>NUCLEOTIDE SEQUENCE</scope>
    <source>
        <strain evidence="1">CBS 123094</strain>
    </source>
</reference>
<accession>A0A6A5WQS0</accession>
<dbReference type="OrthoDB" id="674604at2759"/>
<evidence type="ECO:0000313" key="1">
    <source>
        <dbReference type="EMBL" id="KAF2003877.1"/>
    </source>
</evidence>
<dbReference type="Proteomes" id="UP000799779">
    <property type="component" value="Unassembled WGS sequence"/>
</dbReference>
<keyword evidence="2" id="KW-1185">Reference proteome</keyword>